<sequence>MACTKQTTRKSTGEKGIRKQLAGKNYLSGRYCTNDWSHEIVQDFKTHLRFQSSAVLALQEAGEAYLVGLCVGH</sequence>
<accession>A0A0N5CKS7</accession>
<evidence type="ECO:0000313" key="3">
    <source>
        <dbReference type="EMBL" id="VDM95755.1"/>
    </source>
</evidence>
<name>A0A0N5CKS7_THECL</name>
<dbReference type="STRING" id="103827.A0A0N5CKS7"/>
<dbReference type="AlphaFoldDB" id="A0A0N5CKS7"/>
<dbReference type="Proteomes" id="UP000276776">
    <property type="component" value="Unassembled WGS sequence"/>
</dbReference>
<dbReference type="InterPro" id="IPR000164">
    <property type="entry name" value="Histone_H3/CENP-A"/>
</dbReference>
<organism evidence="5">
    <name type="scientific">Thelazia callipaeda</name>
    <name type="common">Oriental eyeworm</name>
    <name type="synonym">Parasitic nematode</name>
    <dbReference type="NCBI Taxonomy" id="103827"/>
    <lineage>
        <taxon>Eukaryota</taxon>
        <taxon>Metazoa</taxon>
        <taxon>Ecdysozoa</taxon>
        <taxon>Nematoda</taxon>
        <taxon>Chromadorea</taxon>
        <taxon>Rhabditida</taxon>
        <taxon>Spirurina</taxon>
        <taxon>Spiruromorpha</taxon>
        <taxon>Thelazioidea</taxon>
        <taxon>Thelaziidae</taxon>
        <taxon>Thelazia</taxon>
    </lineage>
</organism>
<dbReference type="Pfam" id="PF00125">
    <property type="entry name" value="Histone"/>
    <property type="match status" value="1"/>
</dbReference>
<keyword evidence="4" id="KW-1185">Reference proteome</keyword>
<dbReference type="EMBL" id="UYYF01000057">
    <property type="protein sequence ID" value="VDM95755.1"/>
    <property type="molecule type" value="Genomic_DNA"/>
</dbReference>
<gene>
    <name evidence="3" type="ORF">TCLT_LOCUS689</name>
</gene>
<dbReference type="Gene3D" id="1.10.20.10">
    <property type="entry name" value="Histone, subunit A"/>
    <property type="match status" value="1"/>
</dbReference>
<dbReference type="GO" id="GO:0000786">
    <property type="term" value="C:nucleosome"/>
    <property type="evidence" value="ECO:0007669"/>
    <property type="project" value="InterPro"/>
</dbReference>
<dbReference type="GO" id="GO:0046982">
    <property type="term" value="F:protein heterodimerization activity"/>
    <property type="evidence" value="ECO:0007669"/>
    <property type="project" value="InterPro"/>
</dbReference>
<dbReference type="OrthoDB" id="842664at2759"/>
<evidence type="ECO:0000313" key="4">
    <source>
        <dbReference type="Proteomes" id="UP000276776"/>
    </source>
</evidence>
<reference evidence="3 4" key="2">
    <citation type="submission" date="2018-11" db="EMBL/GenBank/DDBJ databases">
        <authorList>
            <consortium name="Pathogen Informatics"/>
        </authorList>
    </citation>
    <scope>NUCLEOTIDE SEQUENCE [LARGE SCALE GENOMIC DNA]</scope>
</reference>
<dbReference type="OMA" id="WSHEIVQ"/>
<proteinExistence type="inferred from homology"/>
<dbReference type="GO" id="GO:0003677">
    <property type="term" value="F:DNA binding"/>
    <property type="evidence" value="ECO:0007669"/>
    <property type="project" value="InterPro"/>
</dbReference>
<protein>
    <submittedName>
        <fullName evidence="5">Histone domain-containing protein</fullName>
    </submittedName>
</protein>
<dbReference type="InterPro" id="IPR009072">
    <property type="entry name" value="Histone-fold"/>
</dbReference>
<evidence type="ECO:0000259" key="2">
    <source>
        <dbReference type="Pfam" id="PF00125"/>
    </source>
</evidence>
<dbReference type="InterPro" id="IPR007125">
    <property type="entry name" value="H2A/H2B/H3"/>
</dbReference>
<dbReference type="WBParaSite" id="TCLT_0000068801-mRNA-1">
    <property type="protein sequence ID" value="TCLT_0000068801-mRNA-1"/>
    <property type="gene ID" value="TCLT_0000068801"/>
</dbReference>
<reference evidence="5" key="1">
    <citation type="submission" date="2017-02" db="UniProtKB">
        <authorList>
            <consortium name="WormBaseParasite"/>
        </authorList>
    </citation>
    <scope>IDENTIFICATION</scope>
</reference>
<comment type="similarity">
    <text evidence="1">Belongs to the histone H3 family.</text>
</comment>
<dbReference type="PANTHER" id="PTHR11426">
    <property type="entry name" value="HISTONE H3"/>
    <property type="match status" value="1"/>
</dbReference>
<dbReference type="GO" id="GO:0030527">
    <property type="term" value="F:structural constituent of chromatin"/>
    <property type="evidence" value="ECO:0007669"/>
    <property type="project" value="InterPro"/>
</dbReference>
<feature type="domain" description="Core Histone H2A/H2B/H3" evidence="2">
    <location>
        <begin position="15"/>
        <end position="69"/>
    </location>
</feature>
<dbReference type="SUPFAM" id="SSF47113">
    <property type="entry name" value="Histone-fold"/>
    <property type="match status" value="1"/>
</dbReference>
<evidence type="ECO:0000256" key="1">
    <source>
        <dbReference type="ARBA" id="ARBA00010343"/>
    </source>
</evidence>
<evidence type="ECO:0000313" key="5">
    <source>
        <dbReference type="WBParaSite" id="TCLT_0000068801-mRNA-1"/>
    </source>
</evidence>